<protein>
    <submittedName>
        <fullName evidence="1">Uncharacterized protein</fullName>
    </submittedName>
</protein>
<reference evidence="1 2" key="1">
    <citation type="submission" date="2018-02" db="EMBL/GenBank/DDBJ databases">
        <title>The draft genome of Phyllobacterium myrsinacearum DSM5892.</title>
        <authorList>
            <person name="Li L."/>
            <person name="Liu L."/>
            <person name="Zhang X."/>
            <person name="Wang T."/>
        </authorList>
    </citation>
    <scope>NUCLEOTIDE SEQUENCE [LARGE SCALE GENOMIC DNA]</scope>
    <source>
        <strain evidence="1 2">DSM 5892</strain>
    </source>
</reference>
<evidence type="ECO:0000313" key="1">
    <source>
        <dbReference type="EMBL" id="PRD50891.1"/>
    </source>
</evidence>
<accession>A0A2S9JDC3</accession>
<dbReference type="EMBL" id="PVBT01000006">
    <property type="protein sequence ID" value="PRD50891.1"/>
    <property type="molecule type" value="Genomic_DNA"/>
</dbReference>
<dbReference type="Proteomes" id="UP000238563">
    <property type="component" value="Unassembled WGS sequence"/>
</dbReference>
<comment type="caution">
    <text evidence="1">The sequence shown here is derived from an EMBL/GenBank/DDBJ whole genome shotgun (WGS) entry which is preliminary data.</text>
</comment>
<keyword evidence="2" id="KW-1185">Reference proteome</keyword>
<dbReference type="RefSeq" id="WP_105735554.1">
    <property type="nucleotide sequence ID" value="NZ_PVBT01000006.1"/>
</dbReference>
<organism evidence="1 2">
    <name type="scientific">Phyllobacterium myrsinacearum</name>
    <dbReference type="NCBI Taxonomy" id="28101"/>
    <lineage>
        <taxon>Bacteria</taxon>
        <taxon>Pseudomonadati</taxon>
        <taxon>Pseudomonadota</taxon>
        <taxon>Alphaproteobacteria</taxon>
        <taxon>Hyphomicrobiales</taxon>
        <taxon>Phyllobacteriaceae</taxon>
        <taxon>Phyllobacterium</taxon>
    </lineage>
</organism>
<evidence type="ECO:0000313" key="2">
    <source>
        <dbReference type="Proteomes" id="UP000238563"/>
    </source>
</evidence>
<proteinExistence type="predicted"/>
<gene>
    <name evidence="1" type="ORF">C5750_18730</name>
</gene>
<dbReference type="OrthoDB" id="8117291at2"/>
<sequence length="88" mass="9861">MTFLDTDNPNYSKADGELMQQALDEAARVLKIEDDNDPEWKILARFVRAAFIIGNRDVEAMAGFAVDAVLVRRKAAESTIRSTPGNYR</sequence>
<dbReference type="AlphaFoldDB" id="A0A2S9JDC3"/>
<name>A0A2S9JDC3_9HYPH</name>